<dbReference type="GO" id="GO:0043565">
    <property type="term" value="F:sequence-specific DNA binding"/>
    <property type="evidence" value="ECO:0007669"/>
    <property type="project" value="TreeGrafter"/>
</dbReference>
<evidence type="ECO:0000256" key="3">
    <source>
        <dbReference type="ARBA" id="ARBA00023125"/>
    </source>
</evidence>
<evidence type="ECO:0000313" key="7">
    <source>
        <dbReference type="Proteomes" id="UP000238589"/>
    </source>
</evidence>
<proteinExistence type="inferred from homology"/>
<comment type="similarity">
    <text evidence="1">Belongs to the LysR transcriptional regulatory family.</text>
</comment>
<dbReference type="Gene3D" id="3.40.190.290">
    <property type="match status" value="1"/>
</dbReference>
<accession>A0A2S9K885</accession>
<dbReference type="InterPro" id="IPR000847">
    <property type="entry name" value="LysR_HTH_N"/>
</dbReference>
<dbReference type="InterPro" id="IPR058163">
    <property type="entry name" value="LysR-type_TF_proteobact-type"/>
</dbReference>
<dbReference type="EMBL" id="PVLQ01000011">
    <property type="protein sequence ID" value="PRD66648.1"/>
    <property type="molecule type" value="Genomic_DNA"/>
</dbReference>
<keyword evidence="7" id="KW-1185">Reference proteome</keyword>
<keyword evidence="4" id="KW-0804">Transcription</keyword>
<evidence type="ECO:0000313" key="6">
    <source>
        <dbReference type="EMBL" id="PRD66648.1"/>
    </source>
</evidence>
<dbReference type="SUPFAM" id="SSF53850">
    <property type="entry name" value="Periplasmic binding protein-like II"/>
    <property type="match status" value="1"/>
</dbReference>
<dbReference type="PANTHER" id="PTHR30537:SF5">
    <property type="entry name" value="HTH-TYPE TRANSCRIPTIONAL ACTIVATOR TTDR-RELATED"/>
    <property type="match status" value="1"/>
</dbReference>
<dbReference type="PROSITE" id="PS50931">
    <property type="entry name" value="HTH_LYSR"/>
    <property type="match status" value="1"/>
</dbReference>
<dbReference type="InterPro" id="IPR005119">
    <property type="entry name" value="LysR_subst-bd"/>
</dbReference>
<name>A0A2S9K885_9BURK</name>
<protein>
    <submittedName>
        <fullName evidence="6">LysR family transcriptional regulator</fullName>
    </submittedName>
</protein>
<keyword evidence="3" id="KW-0238">DNA-binding</keyword>
<dbReference type="Pfam" id="PF00126">
    <property type="entry name" value="HTH_1"/>
    <property type="match status" value="1"/>
</dbReference>
<dbReference type="RefSeq" id="WP_105747110.1">
    <property type="nucleotide sequence ID" value="NZ_PVLQ01000011.1"/>
</dbReference>
<dbReference type="OrthoDB" id="9080899at2"/>
<evidence type="ECO:0000256" key="1">
    <source>
        <dbReference type="ARBA" id="ARBA00009437"/>
    </source>
</evidence>
<evidence type="ECO:0000256" key="4">
    <source>
        <dbReference type="ARBA" id="ARBA00023163"/>
    </source>
</evidence>
<dbReference type="Proteomes" id="UP000238589">
    <property type="component" value="Unassembled WGS sequence"/>
</dbReference>
<dbReference type="SUPFAM" id="SSF46785">
    <property type="entry name" value="Winged helix' DNA-binding domain"/>
    <property type="match status" value="1"/>
</dbReference>
<dbReference type="AlphaFoldDB" id="A0A2S9K885"/>
<dbReference type="Gene3D" id="1.10.10.10">
    <property type="entry name" value="Winged helix-like DNA-binding domain superfamily/Winged helix DNA-binding domain"/>
    <property type="match status" value="1"/>
</dbReference>
<dbReference type="FunFam" id="1.10.10.10:FF:000001">
    <property type="entry name" value="LysR family transcriptional regulator"/>
    <property type="match status" value="1"/>
</dbReference>
<dbReference type="Pfam" id="PF03466">
    <property type="entry name" value="LysR_substrate"/>
    <property type="match status" value="1"/>
</dbReference>
<dbReference type="PANTHER" id="PTHR30537">
    <property type="entry name" value="HTH-TYPE TRANSCRIPTIONAL REGULATOR"/>
    <property type="match status" value="1"/>
</dbReference>
<evidence type="ECO:0000256" key="2">
    <source>
        <dbReference type="ARBA" id="ARBA00023015"/>
    </source>
</evidence>
<dbReference type="GO" id="GO:0006351">
    <property type="term" value="P:DNA-templated transcription"/>
    <property type="evidence" value="ECO:0007669"/>
    <property type="project" value="TreeGrafter"/>
</dbReference>
<dbReference type="GO" id="GO:0003700">
    <property type="term" value="F:DNA-binding transcription factor activity"/>
    <property type="evidence" value="ECO:0007669"/>
    <property type="project" value="InterPro"/>
</dbReference>
<gene>
    <name evidence="6" type="ORF">C6P64_03020</name>
</gene>
<sequence>MDRLLSMRVFERVVDEGSFAAAARAMDMSAPVVTRLVADLEEHLGTRLLQRTTRRLSLTEAGQAYLSRVRNILQDIDEAHAVTSSHTTELAGLLRLHAPPVLASYVIAPLLAEFRRRYPKILIEIEVESLKEAPIEDFDITLLGADEHFDADIVARKVMESEAILVASPDYLRRRGMPERPQDLIGHECLRLKQPNVRTRVWRMWQPQQPEQVAEVAIEPVLQANHTDTLLRAALDGAGITSVSMDLVAPYLSRGELVRLLSPWVTGRLAMYAALPSRKFIPQRTRVFLDYLVEETRRQASQALEACSSCGH</sequence>
<feature type="domain" description="HTH lysR-type" evidence="5">
    <location>
        <begin position="1"/>
        <end position="59"/>
    </location>
</feature>
<dbReference type="InterPro" id="IPR036388">
    <property type="entry name" value="WH-like_DNA-bd_sf"/>
</dbReference>
<evidence type="ECO:0000259" key="5">
    <source>
        <dbReference type="PROSITE" id="PS50931"/>
    </source>
</evidence>
<comment type="caution">
    <text evidence="6">The sequence shown here is derived from an EMBL/GenBank/DDBJ whole genome shotgun (WGS) entry which is preliminary data.</text>
</comment>
<reference evidence="6 7" key="1">
    <citation type="submission" date="2018-03" db="EMBL/GenBank/DDBJ databases">
        <title>Comparative genomics illustrates the genes involved in a hyperalkaliphilic mechanisms of Serpentinomonas isolated from highly-alkaline calcium-rich serpentinized springs.</title>
        <authorList>
            <person name="Suzuki S."/>
            <person name="Ishii S."/>
            <person name="Walworth N."/>
            <person name="Bird L."/>
            <person name="Kuenen J.G."/>
            <person name="Nealson K.H."/>
        </authorList>
    </citation>
    <scope>NUCLEOTIDE SEQUENCE [LARGE SCALE GENOMIC DNA]</scope>
    <source>
        <strain evidence="6 7">P1</strain>
    </source>
</reference>
<organism evidence="6 7">
    <name type="scientific">Malikia granosa</name>
    <dbReference type="NCBI Taxonomy" id="263067"/>
    <lineage>
        <taxon>Bacteria</taxon>
        <taxon>Pseudomonadati</taxon>
        <taxon>Pseudomonadota</taxon>
        <taxon>Betaproteobacteria</taxon>
        <taxon>Burkholderiales</taxon>
        <taxon>Comamonadaceae</taxon>
        <taxon>Malikia</taxon>
    </lineage>
</organism>
<keyword evidence="2" id="KW-0805">Transcription regulation</keyword>
<dbReference type="InterPro" id="IPR036390">
    <property type="entry name" value="WH_DNA-bd_sf"/>
</dbReference>
<dbReference type="CDD" id="cd08422">
    <property type="entry name" value="PBP2_CrgA_like"/>
    <property type="match status" value="1"/>
</dbReference>